<dbReference type="PANTHER" id="PTHR37330:SF1">
    <property type="entry name" value="CONSERVED TRANSMEMBRANE PROTEIN-RELATED"/>
    <property type="match status" value="1"/>
</dbReference>
<proteinExistence type="predicted"/>
<accession>A0A2U3NMU8</accession>
<feature type="transmembrane region" description="Helical" evidence="1">
    <location>
        <begin position="5"/>
        <end position="24"/>
    </location>
</feature>
<dbReference type="STRING" id="1841860.GCA_900157375_00554"/>
<dbReference type="PANTHER" id="PTHR37330">
    <property type="entry name" value="CONSERVED TRANSMEMBRANE PROTEIN-RELATED"/>
    <property type="match status" value="1"/>
</dbReference>
<dbReference type="AlphaFoldDB" id="A0A2U3NMU8"/>
<dbReference type="Pfam" id="PF14494">
    <property type="entry name" value="DUF4436"/>
    <property type="match status" value="1"/>
</dbReference>
<feature type="transmembrane region" description="Helical" evidence="1">
    <location>
        <begin position="246"/>
        <end position="268"/>
    </location>
</feature>
<sequence>VKFGIVGIIVAVIGAYIASVALYANAGGAHRHDAEAPAASDRTTVELDVSEVQSNYSVLVANVTVFPGPELLDPQSGHLKEDLGLRVRSTASPARRTWTKGMLPGDFPVPLTLAGDIDEWPLDHYSTGPIEVELMRNGSDKAIERVPVTFVNHLSGWSTKIDGAPGLGAHRVSLHRSLSAGAFGVVILGILIAIAGLALFVAIQTVRDRRKFQPPMTTWYAAMLFAVVPLRNALPGSPPFGGWIDITIVLWVLVALVVSMLLYITCWWRHLRPEPMKVP</sequence>
<keyword evidence="3" id="KW-1185">Reference proteome</keyword>
<organism evidence="2 3">
    <name type="scientific">Mycobacterium rhizamassiliense</name>
    <dbReference type="NCBI Taxonomy" id="1841860"/>
    <lineage>
        <taxon>Bacteria</taxon>
        <taxon>Bacillati</taxon>
        <taxon>Actinomycetota</taxon>
        <taxon>Actinomycetes</taxon>
        <taxon>Mycobacteriales</taxon>
        <taxon>Mycobacteriaceae</taxon>
        <taxon>Mycobacterium</taxon>
    </lineage>
</organism>
<keyword evidence="1" id="KW-1133">Transmembrane helix</keyword>
<evidence type="ECO:0000256" key="1">
    <source>
        <dbReference type="SAM" id="Phobius"/>
    </source>
</evidence>
<gene>
    <name evidence="2" type="ORF">MRAB57_552</name>
</gene>
<reference evidence="2 3" key="1">
    <citation type="submission" date="2017-01" db="EMBL/GenBank/DDBJ databases">
        <authorList>
            <consortium name="Urmite Genomes"/>
        </authorList>
    </citation>
    <scope>NUCLEOTIDE SEQUENCE [LARGE SCALE GENOMIC DNA]</scope>
    <source>
        <strain evidence="2 3">AB57</strain>
    </source>
</reference>
<dbReference type="Proteomes" id="UP000240988">
    <property type="component" value="Unassembled WGS sequence"/>
</dbReference>
<feature type="non-terminal residue" evidence="2">
    <location>
        <position position="1"/>
    </location>
</feature>
<keyword evidence="1" id="KW-0812">Transmembrane</keyword>
<evidence type="ECO:0000313" key="3">
    <source>
        <dbReference type="Proteomes" id="UP000240988"/>
    </source>
</evidence>
<keyword evidence="1" id="KW-0472">Membrane</keyword>
<feature type="transmembrane region" description="Helical" evidence="1">
    <location>
        <begin position="180"/>
        <end position="203"/>
    </location>
</feature>
<protein>
    <submittedName>
        <fullName evidence="2">DUF4436 domain-containing protein</fullName>
    </submittedName>
</protein>
<dbReference type="EMBL" id="FUFA01000002">
    <property type="protein sequence ID" value="SPM32753.1"/>
    <property type="molecule type" value="Genomic_DNA"/>
</dbReference>
<evidence type="ECO:0000313" key="2">
    <source>
        <dbReference type="EMBL" id="SPM32753.1"/>
    </source>
</evidence>
<name>A0A2U3NMU8_9MYCO</name>
<dbReference type="InterPro" id="IPR027948">
    <property type="entry name" value="DUF4436"/>
</dbReference>